<keyword evidence="2" id="KW-1185">Reference proteome</keyword>
<dbReference type="RefSeq" id="WP_013562767.1">
    <property type="nucleotide sequence ID" value="NC_014961.1"/>
</dbReference>
<accession>E8R780</accession>
<dbReference type="InterPro" id="IPR019151">
    <property type="entry name" value="Proteasome_assmbl_chaperone_2"/>
</dbReference>
<dbReference type="Gene3D" id="3.40.50.10900">
    <property type="entry name" value="PAC-like subunit"/>
    <property type="match status" value="1"/>
</dbReference>
<dbReference type="AlphaFoldDB" id="E8R780"/>
<dbReference type="Proteomes" id="UP000001068">
    <property type="component" value="Chromosome"/>
</dbReference>
<name>E8R780_DESM0</name>
<organism evidence="1 2">
    <name type="scientific">Desulfurococcus mucosus (strain ATCC 35584 / DSM 2162 / JCM 9187 / O7/1)</name>
    <dbReference type="NCBI Taxonomy" id="765177"/>
    <lineage>
        <taxon>Archaea</taxon>
        <taxon>Thermoproteota</taxon>
        <taxon>Thermoprotei</taxon>
        <taxon>Desulfurococcales</taxon>
        <taxon>Desulfurococcaceae</taxon>
        <taxon>Desulfurococcus</taxon>
    </lineage>
</organism>
<proteinExistence type="predicted"/>
<dbReference type="eggNOG" id="arCOG00347">
    <property type="taxonomic scope" value="Archaea"/>
</dbReference>
<dbReference type="PANTHER" id="PTHR35610">
    <property type="entry name" value="3-ISOPROPYLMALATE DEHYDRATASE-RELATED"/>
    <property type="match status" value="1"/>
</dbReference>
<dbReference type="OrthoDB" id="35908at2157"/>
<dbReference type="PANTHER" id="PTHR35610:SF3">
    <property type="entry name" value="PROTEASOME ASSEMBLY CHAPERONE FAMILY PROTEIN"/>
    <property type="match status" value="1"/>
</dbReference>
<dbReference type="EMBL" id="CP002363">
    <property type="protein sequence ID" value="ADV65545.1"/>
    <property type="molecule type" value="Genomic_DNA"/>
</dbReference>
<evidence type="ECO:0000313" key="1">
    <source>
        <dbReference type="EMBL" id="ADV65545.1"/>
    </source>
</evidence>
<dbReference type="STRING" id="765177.Desmu_1249"/>
<gene>
    <name evidence="1" type="ordered locus">Desmu_1249</name>
</gene>
<dbReference type="GeneID" id="10153968"/>
<reference evidence="2" key="1">
    <citation type="submission" date="2010-11" db="EMBL/GenBank/DDBJ databases">
        <title>The complete genome of Desulfurococcus mucosus DSM 2162.</title>
        <authorList>
            <consortium name="US DOE Joint Genome Institute (JGI-PGF)"/>
            <person name="Lucas S."/>
            <person name="Copeland A."/>
            <person name="Lapidus A."/>
            <person name="Bruce D."/>
            <person name="Goodwin L."/>
            <person name="Pitluck S."/>
            <person name="Kyrpides N."/>
            <person name="Mavromatis K."/>
            <person name="Pagani I."/>
            <person name="Ivanova N."/>
            <person name="Ovchinnikova G."/>
            <person name="Chertkov O."/>
            <person name="Held B."/>
            <person name="Brettin T."/>
            <person name="Detter J.C."/>
            <person name="Tapia R."/>
            <person name="Han C."/>
            <person name="Land M."/>
            <person name="Hauser L."/>
            <person name="Markowitz V."/>
            <person name="Cheng J.-F."/>
            <person name="Hugenholtz P."/>
            <person name="Woyke T."/>
            <person name="Wu D."/>
            <person name="Wirth R."/>
            <person name="Bilek Y."/>
            <person name="Hader T."/>
            <person name="Klenk H.-P."/>
            <person name="Eisen J.A."/>
        </authorList>
    </citation>
    <scope>NUCLEOTIDE SEQUENCE [LARGE SCALE GENOMIC DNA]</scope>
    <source>
        <strain evidence="2">ATCC 35584 / DSM 2162 / JCM 9187 / O7/1</strain>
    </source>
</reference>
<dbReference type="SUPFAM" id="SSF159659">
    <property type="entry name" value="Cgl1923-like"/>
    <property type="match status" value="1"/>
</dbReference>
<dbReference type="KEGG" id="dmu:Desmu_1249"/>
<dbReference type="InterPro" id="IPR038389">
    <property type="entry name" value="PSMG2_sf"/>
</dbReference>
<evidence type="ECO:0000313" key="2">
    <source>
        <dbReference type="Proteomes" id="UP000001068"/>
    </source>
</evidence>
<dbReference type="Pfam" id="PF09754">
    <property type="entry name" value="PAC2"/>
    <property type="match status" value="1"/>
</dbReference>
<reference evidence="1 2" key="2">
    <citation type="journal article" date="2011" name="Stand. Genomic Sci.">
        <title>Complete genome sequence of Desulfurococcus mucosus type strain (O7/1).</title>
        <authorList>
            <person name="Wirth R."/>
            <person name="Chertkov O."/>
            <person name="Held B."/>
            <person name="Lapidus A."/>
            <person name="Nolan M."/>
            <person name="Lucas S."/>
            <person name="Hammon N."/>
            <person name="Deshpande S."/>
            <person name="Cheng J.F."/>
            <person name="Tapia R."/>
            <person name="Han C."/>
            <person name="Goodwin L."/>
            <person name="Pitluck S."/>
            <person name="Liolios K."/>
            <person name="Ioanna P."/>
            <person name="Ivanova N."/>
            <person name="Mavromatis K."/>
            <person name="Mikhailova N."/>
            <person name="Pati A."/>
            <person name="Chen A."/>
            <person name="Palaniappan K."/>
            <person name="Land M."/>
            <person name="Hauser L."/>
            <person name="Chang Y.J."/>
            <person name="Jeffries C.D."/>
            <person name="Bilek Y."/>
            <person name="Hader T."/>
            <person name="Rohde M."/>
            <person name="Spring S."/>
            <person name="Sikorski J."/>
            <person name="Goker M."/>
            <person name="Woyke T."/>
            <person name="Bristow J."/>
            <person name="Eisen J.A."/>
            <person name="Markowitz V."/>
            <person name="Hugenholtz P."/>
            <person name="Kyrpides N.C."/>
            <person name="Klenk H.P."/>
        </authorList>
    </citation>
    <scope>NUCLEOTIDE SEQUENCE [LARGE SCALE GENOMIC DNA]</scope>
    <source>
        <strain evidence="2">ATCC 35584 / DSM 2162 / JCM 9187 / O7/1</strain>
    </source>
</reference>
<protein>
    <submittedName>
        <fullName evidence="1">ATP-grasp superfamily protein</fullName>
    </submittedName>
</protein>
<sequence>MISFIKTGSIDLRELEAPYLVTGYQGFGMVGYLTTRHIVRELKLQKAGFIKTRYMPEFTLYSRDRGLVYPFEVYAGRAGGSNIVVVLHNATPAERERTMYAEYLASLARDLGVKEVILVGGLDPSIREDEKEKYRWIPIGDTGIRLDAKLLEDRHVIGPLALTMVFMNAYGLKGVTILSYTELYRPDPKASAVAVEVVGDILGVKIDTSSLLEEASIIEAIEAEREKVEKAIEESERKSRLSYI</sequence>
<dbReference type="HOGENOM" id="CLU_075000_2_0_2"/>